<accession>A0ABQ5CVG8</accession>
<dbReference type="EMBL" id="BQNB010014674">
    <property type="protein sequence ID" value="GJT31061.1"/>
    <property type="molecule type" value="Genomic_DNA"/>
</dbReference>
<feature type="region of interest" description="Disordered" evidence="1">
    <location>
        <begin position="87"/>
        <end position="115"/>
    </location>
</feature>
<protein>
    <submittedName>
        <fullName evidence="2">Uncharacterized protein</fullName>
    </submittedName>
</protein>
<evidence type="ECO:0000313" key="3">
    <source>
        <dbReference type="Proteomes" id="UP001151760"/>
    </source>
</evidence>
<comment type="caution">
    <text evidence="2">The sequence shown here is derived from an EMBL/GenBank/DDBJ whole genome shotgun (WGS) entry which is preliminary data.</text>
</comment>
<evidence type="ECO:0000313" key="2">
    <source>
        <dbReference type="EMBL" id="GJT31061.1"/>
    </source>
</evidence>
<proteinExistence type="predicted"/>
<feature type="compositionally biased region" description="Basic and acidic residues" evidence="1">
    <location>
        <begin position="87"/>
        <end position="102"/>
    </location>
</feature>
<keyword evidence="3" id="KW-1185">Reference proteome</keyword>
<organism evidence="2 3">
    <name type="scientific">Tanacetum coccineum</name>
    <dbReference type="NCBI Taxonomy" id="301880"/>
    <lineage>
        <taxon>Eukaryota</taxon>
        <taxon>Viridiplantae</taxon>
        <taxon>Streptophyta</taxon>
        <taxon>Embryophyta</taxon>
        <taxon>Tracheophyta</taxon>
        <taxon>Spermatophyta</taxon>
        <taxon>Magnoliopsida</taxon>
        <taxon>eudicotyledons</taxon>
        <taxon>Gunneridae</taxon>
        <taxon>Pentapetalae</taxon>
        <taxon>asterids</taxon>
        <taxon>campanulids</taxon>
        <taxon>Asterales</taxon>
        <taxon>Asteraceae</taxon>
        <taxon>Asteroideae</taxon>
        <taxon>Anthemideae</taxon>
        <taxon>Anthemidinae</taxon>
        <taxon>Tanacetum</taxon>
    </lineage>
</organism>
<reference evidence="2" key="2">
    <citation type="submission" date="2022-01" db="EMBL/GenBank/DDBJ databases">
        <authorList>
            <person name="Yamashiro T."/>
            <person name="Shiraishi A."/>
            <person name="Satake H."/>
            <person name="Nakayama K."/>
        </authorList>
    </citation>
    <scope>NUCLEOTIDE SEQUENCE</scope>
</reference>
<reference evidence="2" key="1">
    <citation type="journal article" date="2022" name="Int. J. Mol. Sci.">
        <title>Draft Genome of Tanacetum Coccineum: Genomic Comparison of Closely Related Tanacetum-Family Plants.</title>
        <authorList>
            <person name="Yamashiro T."/>
            <person name="Shiraishi A."/>
            <person name="Nakayama K."/>
            <person name="Satake H."/>
        </authorList>
    </citation>
    <scope>NUCLEOTIDE SEQUENCE</scope>
</reference>
<dbReference type="Proteomes" id="UP001151760">
    <property type="component" value="Unassembled WGS sequence"/>
</dbReference>
<gene>
    <name evidence="2" type="ORF">Tco_0911336</name>
</gene>
<name>A0ABQ5CVG8_9ASTR</name>
<evidence type="ECO:0000256" key="1">
    <source>
        <dbReference type="SAM" id="MobiDB-lite"/>
    </source>
</evidence>
<feature type="compositionally biased region" description="Basic residues" evidence="1">
    <location>
        <begin position="103"/>
        <end position="115"/>
    </location>
</feature>
<sequence length="115" mass="13213">MGYDHITRQYTQSKKVQWLKQKMMFAQLQEEAGIQLSKEQLAILADAGERVDSGLDCDEVPIAQANFMKNLSSCDSKVLYEVRISHKSQENNQKRANTDTRIRRVQSRSLKSPKP</sequence>